<evidence type="ECO:0000256" key="4">
    <source>
        <dbReference type="ARBA" id="ARBA00022491"/>
    </source>
</evidence>
<dbReference type="AlphaFoldDB" id="A0A146MDD8"/>
<dbReference type="InterPro" id="IPR000467">
    <property type="entry name" value="G_patch_dom"/>
</dbReference>
<evidence type="ECO:0000313" key="16">
    <source>
        <dbReference type="EMBL" id="JAQ16756.1"/>
    </source>
</evidence>
<dbReference type="GO" id="GO:0008270">
    <property type="term" value="F:zinc ion binding"/>
    <property type="evidence" value="ECO:0007669"/>
    <property type="project" value="UniProtKB-KW"/>
</dbReference>
<name>A0A146MDD8_LYGHE</name>
<evidence type="ECO:0000256" key="2">
    <source>
        <dbReference type="ARBA" id="ARBA00004123"/>
    </source>
</evidence>
<evidence type="ECO:0000256" key="6">
    <source>
        <dbReference type="ARBA" id="ARBA00022771"/>
    </source>
</evidence>
<evidence type="ECO:0000256" key="13">
    <source>
        <dbReference type="SAM" id="MobiDB-lite"/>
    </source>
</evidence>
<dbReference type="GO" id="GO:0000978">
    <property type="term" value="F:RNA polymerase II cis-regulatory region sequence-specific DNA binding"/>
    <property type="evidence" value="ECO:0007669"/>
    <property type="project" value="TreeGrafter"/>
</dbReference>
<gene>
    <name evidence="16" type="primary">AAEL004458</name>
    <name evidence="16" type="ORF">g.82743</name>
</gene>
<keyword evidence="8" id="KW-0805">Transcription regulation</keyword>
<dbReference type="Pfam" id="PF01585">
    <property type="entry name" value="G-patch"/>
    <property type="match status" value="1"/>
</dbReference>
<evidence type="ECO:0000259" key="14">
    <source>
        <dbReference type="PROSITE" id="PS50103"/>
    </source>
</evidence>
<sequence>METCESLNESLLLYSQQLAQIDQALNSTNSTDEKNGLLSLKADLEELIALTKDQICQQTNNAEEPQTSKSADADDDDPFAKEYALFKAELGEFDQSDEQVQPEEEISGDKSEDVTLQEELDELIALVGSKCQAPYTSRVGVTTYGNAIICSVEQCDVISDIDDIQLRVLFANPTEKEMVPCPYYLDEKCNYGDDKCKFSHGYLVKFSQIREFKEPNFSKLKKGCRVLAKVGDSRIWQPKTVEEITDETCLVKHEKAFVAVPVHNVLPLGDDEGADSDLSTESDSDQSLPGKIASPHQASFVELSLSRPSEKLGGWEEFTKGIGSKLMAKMGYVVGCGLGKSGEGIVKPIEAQVLPAGKSLDHCMNLKEAAGGSKDLFSVERIQQKIAARAKRRSRREYYRQKNAEKHDVFNLINKRLNKGHGVKDKANKKKMNTNLRVSSNQQLNVERFKVAEDIRESQKRIYILSQSLSRQKQGTVSHKTILSKLTAEQSQLAALKTFDDKVEREQNLRDTKKKMTVF</sequence>
<evidence type="ECO:0000256" key="9">
    <source>
        <dbReference type="ARBA" id="ARBA00023125"/>
    </source>
</evidence>
<dbReference type="PROSITE" id="PS50174">
    <property type="entry name" value="G_PATCH"/>
    <property type="match status" value="1"/>
</dbReference>
<evidence type="ECO:0000256" key="7">
    <source>
        <dbReference type="ARBA" id="ARBA00022833"/>
    </source>
</evidence>
<keyword evidence="10" id="KW-0804">Transcription</keyword>
<reference evidence="16" key="1">
    <citation type="journal article" date="2016" name="Gigascience">
        <title>De novo construction of an expanded transcriptome assembly for the western tarnished plant bug, Lygus hesperus.</title>
        <authorList>
            <person name="Tassone E.E."/>
            <person name="Geib S.M."/>
            <person name="Hall B."/>
            <person name="Fabrick J.A."/>
            <person name="Brent C.S."/>
            <person name="Hull J.J."/>
        </authorList>
    </citation>
    <scope>NUCLEOTIDE SEQUENCE</scope>
</reference>
<evidence type="ECO:0000256" key="1">
    <source>
        <dbReference type="ARBA" id="ARBA00004062"/>
    </source>
</evidence>
<feature type="zinc finger region" description="C3H1-type" evidence="12">
    <location>
        <begin position="175"/>
        <end position="203"/>
    </location>
</feature>
<dbReference type="InterPro" id="IPR000571">
    <property type="entry name" value="Znf_CCCH"/>
</dbReference>
<dbReference type="PROSITE" id="PS50103">
    <property type="entry name" value="ZF_C3H1"/>
    <property type="match status" value="1"/>
</dbReference>
<dbReference type="Pfam" id="PF18044">
    <property type="entry name" value="zf-CCCH_4"/>
    <property type="match status" value="1"/>
</dbReference>
<evidence type="ECO:0000256" key="8">
    <source>
        <dbReference type="ARBA" id="ARBA00023015"/>
    </source>
</evidence>
<evidence type="ECO:0000256" key="3">
    <source>
        <dbReference type="ARBA" id="ARBA00022414"/>
    </source>
</evidence>
<comment type="subcellular location">
    <subcellularLocation>
        <location evidence="2">Nucleus</location>
    </subcellularLocation>
</comment>
<evidence type="ECO:0000256" key="5">
    <source>
        <dbReference type="ARBA" id="ARBA00022723"/>
    </source>
</evidence>
<feature type="domain" description="G-patch" evidence="15">
    <location>
        <begin position="319"/>
        <end position="365"/>
    </location>
</feature>
<proteinExistence type="predicted"/>
<organism evidence="16">
    <name type="scientific">Lygus hesperus</name>
    <name type="common">Western plant bug</name>
    <dbReference type="NCBI Taxonomy" id="30085"/>
    <lineage>
        <taxon>Eukaryota</taxon>
        <taxon>Metazoa</taxon>
        <taxon>Ecdysozoa</taxon>
        <taxon>Arthropoda</taxon>
        <taxon>Hexapoda</taxon>
        <taxon>Insecta</taxon>
        <taxon>Pterygota</taxon>
        <taxon>Neoptera</taxon>
        <taxon>Paraneoptera</taxon>
        <taxon>Hemiptera</taxon>
        <taxon>Heteroptera</taxon>
        <taxon>Panheteroptera</taxon>
        <taxon>Cimicomorpha</taxon>
        <taxon>Miridae</taxon>
        <taxon>Mirini</taxon>
        <taxon>Lygus</taxon>
    </lineage>
</organism>
<dbReference type="EMBL" id="GDHC01001873">
    <property type="protein sequence ID" value="JAQ16756.1"/>
    <property type="molecule type" value="Transcribed_RNA"/>
</dbReference>
<evidence type="ECO:0000256" key="11">
    <source>
        <dbReference type="ARBA" id="ARBA00023242"/>
    </source>
</evidence>
<dbReference type="PANTHER" id="PTHR46297:SF1">
    <property type="entry name" value="ZINC FINGER CCCH-TYPE WITH G PATCH DOMAIN-CONTAINING PROTEIN"/>
    <property type="match status" value="1"/>
</dbReference>
<dbReference type="PANTHER" id="PTHR46297">
    <property type="entry name" value="ZINC FINGER CCCH-TYPE WITH G PATCH DOMAIN-CONTAINING PROTEIN"/>
    <property type="match status" value="1"/>
</dbReference>
<keyword evidence="5 12" id="KW-0479">Metal-binding</keyword>
<evidence type="ECO:0000256" key="12">
    <source>
        <dbReference type="PROSITE-ProRule" id="PRU00723"/>
    </source>
</evidence>
<dbReference type="Gene3D" id="2.30.30.1190">
    <property type="match status" value="1"/>
</dbReference>
<keyword evidence="11" id="KW-0539">Nucleus</keyword>
<evidence type="ECO:0000259" key="15">
    <source>
        <dbReference type="PROSITE" id="PS50174"/>
    </source>
</evidence>
<keyword evidence="6 12" id="KW-0863">Zinc-finger</keyword>
<dbReference type="SMART" id="SM00443">
    <property type="entry name" value="G_patch"/>
    <property type="match status" value="1"/>
</dbReference>
<feature type="domain" description="C3H1-type" evidence="14">
    <location>
        <begin position="175"/>
        <end position="203"/>
    </location>
</feature>
<comment type="function">
    <text evidence="1">Transcription repressor.</text>
</comment>
<dbReference type="CDD" id="cd20384">
    <property type="entry name" value="Tudor_ZGPAT"/>
    <property type="match status" value="1"/>
</dbReference>
<feature type="region of interest" description="Disordered" evidence="13">
    <location>
        <begin position="271"/>
        <end position="292"/>
    </location>
</feature>
<keyword evidence="4" id="KW-0678">Repressor</keyword>
<evidence type="ECO:0000256" key="10">
    <source>
        <dbReference type="ARBA" id="ARBA00023163"/>
    </source>
</evidence>
<dbReference type="InterPro" id="IPR041367">
    <property type="entry name" value="Znf-CCCH_4"/>
</dbReference>
<keyword evidence="7 12" id="KW-0862">Zinc</keyword>
<dbReference type="GO" id="GO:0005634">
    <property type="term" value="C:nucleus"/>
    <property type="evidence" value="ECO:0007669"/>
    <property type="project" value="UniProtKB-SubCell"/>
</dbReference>
<protein>
    <recommendedName>
        <fullName evidence="3">Zinc finger CCCH-type with G patch domain-containing protein</fullName>
    </recommendedName>
</protein>
<keyword evidence="9" id="KW-0238">DNA-binding</keyword>
<feature type="compositionally biased region" description="Acidic residues" evidence="13">
    <location>
        <begin position="271"/>
        <end position="284"/>
    </location>
</feature>
<dbReference type="GO" id="GO:0001227">
    <property type="term" value="F:DNA-binding transcription repressor activity, RNA polymerase II-specific"/>
    <property type="evidence" value="ECO:0007669"/>
    <property type="project" value="TreeGrafter"/>
</dbReference>
<accession>A0A146MDD8</accession>